<evidence type="ECO:0000313" key="7">
    <source>
        <dbReference type="EMBL" id="SGY81759.1"/>
    </source>
</evidence>
<protein>
    <submittedName>
        <fullName evidence="7">Transcriptional regulator, TetR family</fullName>
    </submittedName>
</protein>
<reference evidence="7 9" key="1">
    <citation type="submission" date="2016-11" db="EMBL/GenBank/DDBJ databases">
        <authorList>
            <person name="Jaros S."/>
            <person name="Januszkiewicz K."/>
            <person name="Wedrychowicz H."/>
        </authorList>
    </citation>
    <scope>NUCLEOTIDE SEQUENCE [LARGE SCALE GENOMIC DNA]</scope>
    <source>
        <strain evidence="7">NVI 5450</strain>
    </source>
</reference>
<evidence type="ECO:0000256" key="3">
    <source>
        <dbReference type="ARBA" id="ARBA00023163"/>
    </source>
</evidence>
<evidence type="ECO:0000259" key="5">
    <source>
        <dbReference type="PROSITE" id="PS50977"/>
    </source>
</evidence>
<evidence type="ECO:0000313" key="6">
    <source>
        <dbReference type="EMBL" id="SGY81610.1"/>
    </source>
</evidence>
<dbReference type="InterPro" id="IPR039536">
    <property type="entry name" value="TetR_C_Proteobacteria"/>
</dbReference>
<dbReference type="STRING" id="80854.MVIS_0367"/>
<evidence type="ECO:0000313" key="9">
    <source>
        <dbReference type="Proteomes" id="UP000183794"/>
    </source>
</evidence>
<dbReference type="InterPro" id="IPR036271">
    <property type="entry name" value="Tet_transcr_reg_TetR-rel_C_sf"/>
</dbReference>
<dbReference type="GeneID" id="61293811"/>
<proteinExistence type="predicted"/>
<gene>
    <name evidence="6" type="ORF">MT2528_0078</name>
    <name evidence="7" type="ORF">NVI5450_0064</name>
</gene>
<evidence type="ECO:0000256" key="1">
    <source>
        <dbReference type="ARBA" id="ARBA00023015"/>
    </source>
</evidence>
<evidence type="ECO:0000313" key="8">
    <source>
        <dbReference type="Proteomes" id="UP000182660"/>
    </source>
</evidence>
<reference evidence="6 8" key="2">
    <citation type="submission" date="2016-11" db="EMBL/GenBank/DDBJ databases">
        <authorList>
            <person name="Klemetsen T."/>
        </authorList>
    </citation>
    <scope>NUCLEOTIDE SEQUENCE [LARGE SCALE GENOMIC DNA]</scope>
    <source>
        <strain evidence="6">MT 2528</strain>
    </source>
</reference>
<dbReference type="PROSITE" id="PS50977">
    <property type="entry name" value="HTH_TETR_2"/>
    <property type="match status" value="1"/>
</dbReference>
<keyword evidence="1" id="KW-0805">Transcription regulation</keyword>
<feature type="domain" description="HTH tetR-type" evidence="5">
    <location>
        <begin position="9"/>
        <end position="69"/>
    </location>
</feature>
<organism evidence="7 9">
    <name type="scientific">Moritella viscosa</name>
    <dbReference type="NCBI Taxonomy" id="80854"/>
    <lineage>
        <taxon>Bacteria</taxon>
        <taxon>Pseudomonadati</taxon>
        <taxon>Pseudomonadota</taxon>
        <taxon>Gammaproteobacteria</taxon>
        <taxon>Alteromonadales</taxon>
        <taxon>Moritellaceae</taxon>
        <taxon>Moritella</taxon>
    </lineage>
</organism>
<dbReference type="InterPro" id="IPR001647">
    <property type="entry name" value="HTH_TetR"/>
</dbReference>
<dbReference type="GO" id="GO:0003700">
    <property type="term" value="F:DNA-binding transcription factor activity"/>
    <property type="evidence" value="ECO:0007669"/>
    <property type="project" value="TreeGrafter"/>
</dbReference>
<sequence length="204" mass="22981">MNKPRTKSELKRNQILDAATLQFTQHGYSATSMDLIAKLAGVSKQTVYSHFGNKDELFITAISYKCELLGVGELLPENLGPVEPTLTLFAQGFFAMITSPDSMAVHRTCAAECLAHPHLSRLFFEAGPLFVIDKLTNCLAEYHRRGELDINDCRQAAIQLLAVLKGEQWTRLEFNIEESLSEQEIKHYLQSSVRLFIRGYQTLS</sequence>
<dbReference type="SUPFAM" id="SSF46689">
    <property type="entry name" value="Homeodomain-like"/>
    <property type="match status" value="1"/>
</dbReference>
<dbReference type="InterPro" id="IPR009057">
    <property type="entry name" value="Homeodomain-like_sf"/>
</dbReference>
<dbReference type="PANTHER" id="PTHR30055:SF146">
    <property type="entry name" value="HTH-TYPE TRANSCRIPTIONAL DUAL REGULATOR CECR"/>
    <property type="match status" value="1"/>
</dbReference>
<dbReference type="FunFam" id="1.10.10.60:FF:000141">
    <property type="entry name" value="TetR family transcriptional regulator"/>
    <property type="match status" value="1"/>
</dbReference>
<dbReference type="InterPro" id="IPR050109">
    <property type="entry name" value="HTH-type_TetR-like_transc_reg"/>
</dbReference>
<dbReference type="PANTHER" id="PTHR30055">
    <property type="entry name" value="HTH-TYPE TRANSCRIPTIONAL REGULATOR RUTR"/>
    <property type="match status" value="1"/>
</dbReference>
<feature type="DNA-binding region" description="H-T-H motif" evidence="4">
    <location>
        <begin position="32"/>
        <end position="51"/>
    </location>
</feature>
<dbReference type="Gene3D" id="1.10.10.60">
    <property type="entry name" value="Homeodomain-like"/>
    <property type="match status" value="1"/>
</dbReference>
<dbReference type="PATRIC" id="fig|80854.5.peg.390"/>
<dbReference type="GO" id="GO:0000976">
    <property type="term" value="F:transcription cis-regulatory region binding"/>
    <property type="evidence" value="ECO:0007669"/>
    <property type="project" value="TreeGrafter"/>
</dbReference>
<dbReference type="Pfam" id="PF14246">
    <property type="entry name" value="TetR_C_7"/>
    <property type="match status" value="1"/>
</dbReference>
<dbReference type="PRINTS" id="PR00455">
    <property type="entry name" value="HTHTETR"/>
</dbReference>
<accession>A0A090K3T4</accession>
<evidence type="ECO:0000256" key="2">
    <source>
        <dbReference type="ARBA" id="ARBA00023125"/>
    </source>
</evidence>
<dbReference type="RefSeq" id="WP_045108833.1">
    <property type="nucleotide sequence ID" value="NZ_CAWQZC010000090.1"/>
</dbReference>
<dbReference type="HOGENOM" id="CLU_069356_27_0_6"/>
<dbReference type="EMBL" id="FPLJ01000004">
    <property type="protein sequence ID" value="SGY81610.1"/>
    <property type="molecule type" value="Genomic_DNA"/>
</dbReference>
<dbReference type="SUPFAM" id="SSF48498">
    <property type="entry name" value="Tetracyclin repressor-like, C-terminal domain"/>
    <property type="match status" value="1"/>
</dbReference>
<keyword evidence="2 4" id="KW-0238">DNA-binding</keyword>
<dbReference type="OrthoDB" id="8535430at2"/>
<dbReference type="Gene3D" id="1.10.357.10">
    <property type="entry name" value="Tetracycline Repressor, domain 2"/>
    <property type="match status" value="1"/>
</dbReference>
<keyword evidence="8" id="KW-1185">Reference proteome</keyword>
<keyword evidence="3" id="KW-0804">Transcription</keyword>
<dbReference type="AlphaFoldDB" id="A0A090K3T4"/>
<name>A0A090K3T4_9GAMM</name>
<dbReference type="Pfam" id="PF00440">
    <property type="entry name" value="TetR_N"/>
    <property type="match status" value="1"/>
</dbReference>
<dbReference type="Proteomes" id="UP000183794">
    <property type="component" value="Unassembled WGS sequence"/>
</dbReference>
<evidence type="ECO:0000256" key="4">
    <source>
        <dbReference type="PROSITE-ProRule" id="PRU00335"/>
    </source>
</evidence>
<dbReference type="Proteomes" id="UP000182660">
    <property type="component" value="Unassembled WGS sequence"/>
</dbReference>
<dbReference type="EMBL" id="FPLD01000004">
    <property type="protein sequence ID" value="SGY81759.1"/>
    <property type="molecule type" value="Genomic_DNA"/>
</dbReference>
<dbReference type="KEGG" id="mvs:MVIS_0367"/>